<comment type="caution">
    <text evidence="6">The sequence shown here is derived from an EMBL/GenBank/DDBJ whole genome shotgun (WGS) entry which is preliminary data.</text>
</comment>
<dbReference type="InterPro" id="IPR014025">
    <property type="entry name" value="Glutaredoxin_subgr"/>
</dbReference>
<name>A0ABR3A817_9AGAR</name>
<dbReference type="CDD" id="cd03419">
    <property type="entry name" value="GRX_GRXh_1_2_like"/>
    <property type="match status" value="1"/>
</dbReference>
<accession>A0ABR3A817</accession>
<dbReference type="Proteomes" id="UP001437256">
    <property type="component" value="Unassembled WGS sequence"/>
</dbReference>
<dbReference type="InterPro" id="IPR011767">
    <property type="entry name" value="GLR_AS"/>
</dbReference>
<dbReference type="SUPFAM" id="SSF52833">
    <property type="entry name" value="Thioredoxin-like"/>
    <property type="match status" value="1"/>
</dbReference>
<reference evidence="6 7" key="1">
    <citation type="submission" date="2024-05" db="EMBL/GenBank/DDBJ databases">
        <title>A draft genome resource for the thread blight pathogen Marasmius tenuissimus strain MS-2.</title>
        <authorList>
            <person name="Yulfo-Soto G.E."/>
            <person name="Baruah I.K."/>
            <person name="Amoako-Attah I."/>
            <person name="Bukari Y."/>
            <person name="Meinhardt L.W."/>
            <person name="Bailey B.A."/>
            <person name="Cohen S.P."/>
        </authorList>
    </citation>
    <scope>NUCLEOTIDE SEQUENCE [LARGE SCALE GENOMIC DNA]</scope>
    <source>
        <strain evidence="6 7">MS-2</strain>
    </source>
</reference>
<dbReference type="NCBIfam" id="TIGR02180">
    <property type="entry name" value="GRX_euk"/>
    <property type="match status" value="1"/>
</dbReference>
<proteinExistence type="predicted"/>
<protein>
    <submittedName>
        <fullName evidence="6">Glutaredoxin</fullName>
    </submittedName>
</protein>
<evidence type="ECO:0000259" key="5">
    <source>
        <dbReference type="Pfam" id="PF00462"/>
    </source>
</evidence>
<organism evidence="6 7">
    <name type="scientific">Marasmius tenuissimus</name>
    <dbReference type="NCBI Taxonomy" id="585030"/>
    <lineage>
        <taxon>Eukaryota</taxon>
        <taxon>Fungi</taxon>
        <taxon>Dikarya</taxon>
        <taxon>Basidiomycota</taxon>
        <taxon>Agaricomycotina</taxon>
        <taxon>Agaricomycetes</taxon>
        <taxon>Agaricomycetidae</taxon>
        <taxon>Agaricales</taxon>
        <taxon>Marasmiineae</taxon>
        <taxon>Marasmiaceae</taxon>
        <taxon>Marasmius</taxon>
    </lineage>
</organism>
<dbReference type="PANTHER" id="PTHR45694">
    <property type="entry name" value="GLUTAREDOXIN 2"/>
    <property type="match status" value="1"/>
</dbReference>
<keyword evidence="7" id="KW-1185">Reference proteome</keyword>
<dbReference type="InterPro" id="IPR011899">
    <property type="entry name" value="Glutaredoxin_euk/vir"/>
</dbReference>
<evidence type="ECO:0000256" key="3">
    <source>
        <dbReference type="ARBA" id="ARBA00023157"/>
    </source>
</evidence>
<evidence type="ECO:0000313" key="7">
    <source>
        <dbReference type="Proteomes" id="UP001437256"/>
    </source>
</evidence>
<dbReference type="InterPro" id="IPR002109">
    <property type="entry name" value="Glutaredoxin"/>
</dbReference>
<keyword evidence="1" id="KW-0813">Transport</keyword>
<evidence type="ECO:0000256" key="1">
    <source>
        <dbReference type="ARBA" id="ARBA00022448"/>
    </source>
</evidence>
<sequence length="102" mass="11567">MSAKEIVESSINENTIAVFSKSWCPYCRSAKDTISKDYPDAEVKIYELDEMDEGEKIQAYLAEKTGQRTVPNIFINKQHVGGNDAIQNLKRKGELDKLVNKQ</sequence>
<gene>
    <name evidence="6" type="primary">TTR1</name>
    <name evidence="6" type="ORF">AAF712_003537</name>
</gene>
<evidence type="ECO:0000256" key="2">
    <source>
        <dbReference type="ARBA" id="ARBA00022982"/>
    </source>
</evidence>
<dbReference type="EMBL" id="JBBXMP010000012">
    <property type="protein sequence ID" value="KAL0069502.1"/>
    <property type="molecule type" value="Genomic_DNA"/>
</dbReference>
<evidence type="ECO:0000313" key="6">
    <source>
        <dbReference type="EMBL" id="KAL0069502.1"/>
    </source>
</evidence>
<keyword evidence="2" id="KW-0249">Electron transport</keyword>
<dbReference type="PROSITE" id="PS00195">
    <property type="entry name" value="GLUTAREDOXIN_1"/>
    <property type="match status" value="1"/>
</dbReference>
<keyword evidence="4" id="KW-0676">Redox-active center</keyword>
<dbReference type="InterPro" id="IPR036249">
    <property type="entry name" value="Thioredoxin-like_sf"/>
</dbReference>
<dbReference type="PROSITE" id="PS51354">
    <property type="entry name" value="GLUTAREDOXIN_2"/>
    <property type="match status" value="1"/>
</dbReference>
<dbReference type="PANTHER" id="PTHR45694:SF18">
    <property type="entry name" value="GLUTAREDOXIN-1-RELATED"/>
    <property type="match status" value="1"/>
</dbReference>
<dbReference type="Gene3D" id="3.40.30.10">
    <property type="entry name" value="Glutaredoxin"/>
    <property type="match status" value="1"/>
</dbReference>
<dbReference type="PRINTS" id="PR00160">
    <property type="entry name" value="GLUTAREDOXIN"/>
</dbReference>
<evidence type="ECO:0000256" key="4">
    <source>
        <dbReference type="ARBA" id="ARBA00023284"/>
    </source>
</evidence>
<feature type="domain" description="Glutaredoxin" evidence="5">
    <location>
        <begin position="16"/>
        <end position="80"/>
    </location>
</feature>
<dbReference type="Pfam" id="PF00462">
    <property type="entry name" value="Glutaredoxin"/>
    <property type="match status" value="1"/>
</dbReference>
<keyword evidence="3" id="KW-1015">Disulfide bond</keyword>